<organism evidence="2 3">
    <name type="scientific">Candidatus Akkermansia intestinigallinarum</name>
    <dbReference type="NCBI Taxonomy" id="2838431"/>
    <lineage>
        <taxon>Bacteria</taxon>
        <taxon>Pseudomonadati</taxon>
        <taxon>Verrucomicrobiota</taxon>
        <taxon>Verrucomicrobiia</taxon>
        <taxon>Verrucomicrobiales</taxon>
        <taxon>Akkermansiaceae</taxon>
        <taxon>Akkermansia</taxon>
    </lineage>
</organism>
<comment type="caution">
    <text evidence="2">The sequence shown here is derived from an EMBL/GenBank/DDBJ whole genome shotgun (WGS) entry which is preliminary data.</text>
</comment>
<gene>
    <name evidence="2" type="ORF">H9862_08370</name>
</gene>
<dbReference type="EMBL" id="DXFQ01000158">
    <property type="protein sequence ID" value="HIX20596.1"/>
    <property type="molecule type" value="Genomic_DNA"/>
</dbReference>
<name>A0A9D1VCG3_9BACT</name>
<dbReference type="Pfam" id="PF06074">
    <property type="entry name" value="Portal_Mu"/>
    <property type="match status" value="1"/>
</dbReference>
<dbReference type="AlphaFoldDB" id="A0A9D1VCG3"/>
<protein>
    <submittedName>
        <fullName evidence="2">DUF935 family protein</fullName>
    </submittedName>
</protein>
<proteinExistence type="predicted"/>
<sequence>MSLAHTKHRRIRRGHIRTVRYHDLLRSKRAANPLSGLNPVRLRHLYELYREGKYADVQLAWDALEEYDDMLGTVLNRRQAALGEMEWDVLIDARAVAGDAALQALAEQQQSTIAQRLRRVANLIDAIKWLGLADFRRYAALEVTIDPVSREERWLPIHHWLLCRPSLEGAWCYNENAESSCSRIEPIDMSRVIMREVSRPIDLTAMFLISAKEAAVDGWDSFLEVFGNPALFFKMPPGTSDSQRDEYAKIIKEISSDGAGVYPDGGEIKTVETTAATADAFSLRAEWCDKALVRRATGGLLTVLAESGSGTLAGSAHMEAFRQLAANDAISICEAINRQYIRRILAEAHPGQPCLVYMTLTPPVVNDRAATVSMICQLASQRWRVSDQAVSEELGMEVSTEAAPVAAPGMGYPAAGMLTNTAPTVELTAEPDNPPLTDAELAAFRSLANPNLERMEQRRAEVETALRDAADLDSETTPDLLEALIANSGPGGPECEAKSVETCRCGKHPSQWKPLTMPELITPQEGRARLSSGIRLKNPLGETVTLNNALLQHWESEGKRAEDINARLSALPLIEQVVKDPAEIWESEKGGRTYLASVINPYKPGKTYTVAFTKNEDNSTLETFWTESTQIGSKRKGKKIYERADAPGT</sequence>
<dbReference type="Proteomes" id="UP000823964">
    <property type="component" value="Unassembled WGS sequence"/>
</dbReference>
<reference evidence="2" key="1">
    <citation type="journal article" date="2021" name="PeerJ">
        <title>Extensive microbial diversity within the chicken gut microbiome revealed by metagenomics and culture.</title>
        <authorList>
            <person name="Gilroy R."/>
            <person name="Ravi A."/>
            <person name="Getino M."/>
            <person name="Pursley I."/>
            <person name="Horton D.L."/>
            <person name="Alikhan N.F."/>
            <person name="Baker D."/>
            <person name="Gharbi K."/>
            <person name="Hall N."/>
            <person name="Watson M."/>
            <person name="Adriaenssens E.M."/>
            <person name="Foster-Nyarko E."/>
            <person name="Jarju S."/>
            <person name="Secka A."/>
            <person name="Antonio M."/>
            <person name="Oren A."/>
            <person name="Chaudhuri R.R."/>
            <person name="La Ragione R."/>
            <person name="Hildebrand F."/>
            <person name="Pallen M.J."/>
        </authorList>
    </citation>
    <scope>NUCLEOTIDE SEQUENCE</scope>
    <source>
        <strain evidence="2">14975</strain>
    </source>
</reference>
<feature type="domain" description="Phage-Barnase-EndoU-ColicinE5/D-RelE like nuclease 2" evidence="1">
    <location>
        <begin position="536"/>
        <end position="641"/>
    </location>
</feature>
<evidence type="ECO:0000313" key="3">
    <source>
        <dbReference type="Proteomes" id="UP000823964"/>
    </source>
</evidence>
<evidence type="ECO:0000313" key="2">
    <source>
        <dbReference type="EMBL" id="HIX20596.1"/>
    </source>
</evidence>
<evidence type="ECO:0000259" key="1">
    <source>
        <dbReference type="Pfam" id="PF18810"/>
    </source>
</evidence>
<dbReference type="InterPro" id="IPR041110">
    <property type="entry name" value="PBECR2"/>
</dbReference>
<reference evidence="2" key="2">
    <citation type="submission" date="2021-04" db="EMBL/GenBank/DDBJ databases">
        <authorList>
            <person name="Gilroy R."/>
        </authorList>
    </citation>
    <scope>NUCLEOTIDE SEQUENCE</scope>
    <source>
        <strain evidence="2">14975</strain>
    </source>
</reference>
<dbReference type="Pfam" id="PF18810">
    <property type="entry name" value="PBECR2"/>
    <property type="match status" value="1"/>
</dbReference>
<dbReference type="InterPro" id="IPR009279">
    <property type="entry name" value="Portal_Mu"/>
</dbReference>
<accession>A0A9D1VCG3</accession>